<reference evidence="2" key="1">
    <citation type="submission" date="2021-02" db="EMBL/GenBank/DDBJ databases">
        <title>Natronogracilivirga saccharolytica gen. nov. sp. nov. a new anaerobic, haloalkiliphilic carbohydrate-fermenting bacterium from soda lake and proposing of Cyclonatronumiaceae fam. nov. in the phylum Balneolaeota.</title>
        <authorList>
            <person name="Zhilina T.N."/>
            <person name="Sorokin D.Y."/>
            <person name="Zavarzina D.G."/>
            <person name="Toshchakov S.V."/>
            <person name="Kublanov I.V."/>
        </authorList>
    </citation>
    <scope>NUCLEOTIDE SEQUENCE</scope>
    <source>
        <strain evidence="2">Z-1702</strain>
    </source>
</reference>
<sequence length="222" mass="24544">MNKAIKYVIGILGLAIIIVLVVMVRLNTIVKTGIEEIGSEMTGTAVTVDRVFISPFSGKGRVRGFRIANPEGYDHAYAFQVDNFSIELEIRSVFSNEVMVNEIVITTPAIIMEQKLIDNNINSILGNIRSVSAGESTDKRLIIEHFLLTDGSVDMYMDINRERSVHAEIATIELNDLGRGGGQEAVEDIIQRIAERLAREALQVASQRGGDEILDTLRDLID</sequence>
<dbReference type="AlphaFoldDB" id="A0A8J7UWM0"/>
<dbReference type="EMBL" id="JAFIDN010000014">
    <property type="protein sequence ID" value="MBP3193772.1"/>
    <property type="molecule type" value="Genomic_DNA"/>
</dbReference>
<comment type="caution">
    <text evidence="2">The sequence shown here is derived from an EMBL/GenBank/DDBJ whole genome shotgun (WGS) entry which is preliminary data.</text>
</comment>
<accession>A0A8J7UWM0</accession>
<protein>
    <recommendedName>
        <fullName evidence="4">AsmA family protein</fullName>
    </recommendedName>
</protein>
<organism evidence="2 3">
    <name type="scientific">Natronogracilivirga saccharolytica</name>
    <dbReference type="NCBI Taxonomy" id="2812953"/>
    <lineage>
        <taxon>Bacteria</taxon>
        <taxon>Pseudomonadati</taxon>
        <taxon>Balneolota</taxon>
        <taxon>Balneolia</taxon>
        <taxon>Balneolales</taxon>
        <taxon>Cyclonatronaceae</taxon>
        <taxon>Natronogracilivirga</taxon>
    </lineage>
</organism>
<name>A0A8J7UWM0_9BACT</name>
<proteinExistence type="predicted"/>
<dbReference type="Pfam" id="PF05359">
    <property type="entry name" value="DUF748"/>
    <property type="match status" value="1"/>
</dbReference>
<evidence type="ECO:0000313" key="3">
    <source>
        <dbReference type="Proteomes" id="UP000673975"/>
    </source>
</evidence>
<gene>
    <name evidence="2" type="ORF">NATSA_13930</name>
</gene>
<dbReference type="RefSeq" id="WP_210513231.1">
    <property type="nucleotide sequence ID" value="NZ_JAFIDN010000014.1"/>
</dbReference>
<dbReference type="Proteomes" id="UP000673975">
    <property type="component" value="Unassembled WGS sequence"/>
</dbReference>
<evidence type="ECO:0000313" key="2">
    <source>
        <dbReference type="EMBL" id="MBP3193772.1"/>
    </source>
</evidence>
<evidence type="ECO:0000256" key="1">
    <source>
        <dbReference type="SAM" id="Phobius"/>
    </source>
</evidence>
<dbReference type="InterPro" id="IPR008023">
    <property type="entry name" value="DUF748"/>
</dbReference>
<feature type="transmembrane region" description="Helical" evidence="1">
    <location>
        <begin position="7"/>
        <end position="26"/>
    </location>
</feature>
<keyword evidence="1" id="KW-0472">Membrane</keyword>
<keyword evidence="1" id="KW-1133">Transmembrane helix</keyword>
<keyword evidence="1" id="KW-0812">Transmembrane</keyword>
<evidence type="ECO:0008006" key="4">
    <source>
        <dbReference type="Google" id="ProtNLM"/>
    </source>
</evidence>
<keyword evidence="3" id="KW-1185">Reference proteome</keyword>